<dbReference type="GO" id="GO:0015035">
    <property type="term" value="F:protein-disulfide reductase activity"/>
    <property type="evidence" value="ECO:0007669"/>
    <property type="project" value="TreeGrafter"/>
</dbReference>
<feature type="domain" description="Thioredoxin" evidence="1">
    <location>
        <begin position="295"/>
        <end position="405"/>
    </location>
</feature>
<dbReference type="Pfam" id="PF00085">
    <property type="entry name" value="Thioredoxin"/>
    <property type="match status" value="3"/>
</dbReference>
<dbReference type="InterPro" id="IPR036249">
    <property type="entry name" value="Thioredoxin-like_sf"/>
</dbReference>
<dbReference type="PROSITE" id="PS51352">
    <property type="entry name" value="THIOREDOXIN_2"/>
    <property type="match status" value="3"/>
</dbReference>
<dbReference type="GO" id="GO:0036498">
    <property type="term" value="P:IRE1-mediated unfolded protein response"/>
    <property type="evidence" value="ECO:0007669"/>
    <property type="project" value="TreeGrafter"/>
</dbReference>
<dbReference type="InterPro" id="IPR035674">
    <property type="entry name" value="ERdj5_TRX_C"/>
</dbReference>
<comment type="caution">
    <text evidence="2">The sequence shown here is derived from an EMBL/GenBank/DDBJ whole genome shotgun (WGS) entry which is preliminary data.</text>
</comment>
<name>A0AAN5CXP3_9BILA</name>
<evidence type="ECO:0000313" key="2">
    <source>
        <dbReference type="EMBL" id="GMR52370.1"/>
    </source>
</evidence>
<dbReference type="GO" id="GO:0016671">
    <property type="term" value="F:oxidoreductase activity, acting on a sulfur group of donors, disulfide as acceptor"/>
    <property type="evidence" value="ECO:0007669"/>
    <property type="project" value="TreeGrafter"/>
</dbReference>
<dbReference type="InterPro" id="IPR017937">
    <property type="entry name" value="Thioredoxin_CS"/>
</dbReference>
<sequence>MKKLPVQFPHIKINYAECAKLDDLCSRFLDPSKLPTAVLFKRNIGYDINYGKSSTARDVASFIRESAVSPLVVLSADRLQSAVDSGELWMVDYFAPWCPPCMRLMGELRRIHSTLEEGSEMGHLKIGTVDCTKYKEVCQRAGIQSYPTSHLHFDGKFFRSVGSHTAELIVDFIDNSLHPSVVELTPESFEQLVTNRAEDETWIVDFFAPWCGPCQQLAPEYQKVARGFANEEEEKLHFGSVDCQAHGNFCGQQGVRGYPTIRAFGHGGAQPKDYPANMWRNADSISRWVYSLLPSLVVDMGNEFFTDVLPSTEPWLVDFYAPWCGHCIQFAPYFEQIAKTMEGRVKLAKINCDMWPGVCSGAQIRAFPTIRFFIGGNGGKQDHFGLAIQTHHRDQIIEILEHQLQSRQIRDEL</sequence>
<dbReference type="EMBL" id="BTRK01000005">
    <property type="protein sequence ID" value="GMR52370.1"/>
    <property type="molecule type" value="Genomic_DNA"/>
</dbReference>
<dbReference type="Gene3D" id="3.40.30.10">
    <property type="entry name" value="Glutaredoxin"/>
    <property type="match status" value="4"/>
</dbReference>
<evidence type="ECO:0000259" key="1">
    <source>
        <dbReference type="PROSITE" id="PS51352"/>
    </source>
</evidence>
<dbReference type="AlphaFoldDB" id="A0AAN5CXP3"/>
<evidence type="ECO:0000313" key="3">
    <source>
        <dbReference type="Proteomes" id="UP001328107"/>
    </source>
</evidence>
<proteinExistence type="predicted"/>
<dbReference type="CDD" id="cd03004">
    <property type="entry name" value="PDI_a_ERdj5_C"/>
    <property type="match status" value="1"/>
</dbReference>
<dbReference type="InterPro" id="IPR013766">
    <property type="entry name" value="Thioredoxin_domain"/>
</dbReference>
<protein>
    <recommendedName>
        <fullName evidence="1">Thioredoxin domain-containing protein</fullName>
    </recommendedName>
</protein>
<dbReference type="GO" id="GO:0051787">
    <property type="term" value="F:misfolded protein binding"/>
    <property type="evidence" value="ECO:0007669"/>
    <property type="project" value="TreeGrafter"/>
</dbReference>
<gene>
    <name evidence="2" type="ORF">PMAYCL1PPCAC_22565</name>
</gene>
<keyword evidence="3" id="KW-1185">Reference proteome</keyword>
<dbReference type="PROSITE" id="PS00194">
    <property type="entry name" value="THIOREDOXIN_1"/>
    <property type="match status" value="1"/>
</dbReference>
<feature type="domain" description="Thioredoxin" evidence="1">
    <location>
        <begin position="159"/>
        <end position="294"/>
    </location>
</feature>
<dbReference type="PRINTS" id="PR00421">
    <property type="entry name" value="THIOREDOXIN"/>
</dbReference>
<dbReference type="GO" id="GO:0005788">
    <property type="term" value="C:endoplasmic reticulum lumen"/>
    <property type="evidence" value="ECO:0007669"/>
    <property type="project" value="TreeGrafter"/>
</dbReference>
<accession>A0AAN5CXP3</accession>
<dbReference type="SUPFAM" id="SSF52833">
    <property type="entry name" value="Thioredoxin-like"/>
    <property type="match status" value="3"/>
</dbReference>
<dbReference type="PANTHER" id="PTHR44340:SF1">
    <property type="entry name" value="DNAJ HOMOLOG SUBFAMILY C MEMBER 10"/>
    <property type="match status" value="1"/>
</dbReference>
<dbReference type="InterPro" id="IPR052460">
    <property type="entry name" value="ER_disulfide_reductase"/>
</dbReference>
<dbReference type="Proteomes" id="UP001328107">
    <property type="component" value="Unassembled WGS sequence"/>
</dbReference>
<organism evidence="2 3">
    <name type="scientific">Pristionchus mayeri</name>
    <dbReference type="NCBI Taxonomy" id="1317129"/>
    <lineage>
        <taxon>Eukaryota</taxon>
        <taxon>Metazoa</taxon>
        <taxon>Ecdysozoa</taxon>
        <taxon>Nematoda</taxon>
        <taxon>Chromadorea</taxon>
        <taxon>Rhabditida</taxon>
        <taxon>Rhabditina</taxon>
        <taxon>Diplogasteromorpha</taxon>
        <taxon>Diplogasteroidea</taxon>
        <taxon>Neodiplogasteridae</taxon>
        <taxon>Pristionchus</taxon>
    </lineage>
</organism>
<dbReference type="PANTHER" id="PTHR44340">
    <property type="entry name" value="DNAJ HOMOLOG SUBFAMILY C MEMBER 10"/>
    <property type="match status" value="1"/>
</dbReference>
<feature type="domain" description="Thioredoxin" evidence="1">
    <location>
        <begin position="28"/>
        <end position="156"/>
    </location>
</feature>
<reference evidence="3" key="1">
    <citation type="submission" date="2022-10" db="EMBL/GenBank/DDBJ databases">
        <title>Genome assembly of Pristionchus species.</title>
        <authorList>
            <person name="Yoshida K."/>
            <person name="Sommer R.J."/>
        </authorList>
    </citation>
    <scope>NUCLEOTIDE SEQUENCE [LARGE SCALE GENOMIC DNA]</scope>
    <source>
        <strain evidence="3">RS5460</strain>
    </source>
</reference>